<reference evidence="5 6" key="1">
    <citation type="submission" date="2021-04" db="EMBL/GenBank/DDBJ databases">
        <title>Draft genome sequence of Paenibacillus cisolokensis, LC2-13A.</title>
        <authorList>
            <person name="Uke A."/>
            <person name="Chhe C."/>
            <person name="Baramee S."/>
            <person name="Kosugi A."/>
        </authorList>
    </citation>
    <scope>NUCLEOTIDE SEQUENCE [LARGE SCALE GENOMIC DNA]</scope>
    <source>
        <strain evidence="5 6">LC2-13A</strain>
    </source>
</reference>
<dbReference type="PROSITE" id="PS50983">
    <property type="entry name" value="FE_B12_PBP"/>
    <property type="match status" value="1"/>
</dbReference>
<dbReference type="RefSeq" id="WP_213527791.1">
    <property type="nucleotide sequence ID" value="NZ_BOVJ01000033.1"/>
</dbReference>
<dbReference type="PANTHER" id="PTHR30535">
    <property type="entry name" value="VITAMIN B12-BINDING PROTEIN"/>
    <property type="match status" value="1"/>
</dbReference>
<proteinExistence type="inferred from homology"/>
<dbReference type="NCBIfam" id="NF038402">
    <property type="entry name" value="TroA_like"/>
    <property type="match status" value="1"/>
</dbReference>
<evidence type="ECO:0000313" key="5">
    <source>
        <dbReference type="EMBL" id="GIQ62491.1"/>
    </source>
</evidence>
<feature type="compositionally biased region" description="Polar residues" evidence="3">
    <location>
        <begin position="14"/>
        <end position="31"/>
    </location>
</feature>
<gene>
    <name evidence="5" type="primary">yvrC</name>
    <name evidence="5" type="ORF">PACILC2_10590</name>
</gene>
<organism evidence="5 6">
    <name type="scientific">Paenibacillus cisolokensis</name>
    <dbReference type="NCBI Taxonomy" id="1658519"/>
    <lineage>
        <taxon>Bacteria</taxon>
        <taxon>Bacillati</taxon>
        <taxon>Bacillota</taxon>
        <taxon>Bacilli</taxon>
        <taxon>Bacillales</taxon>
        <taxon>Paenibacillaceae</taxon>
        <taxon>Paenibacillus</taxon>
    </lineage>
</organism>
<sequence>MRPDRQNAPEVAGTEQNETQSETQNAGESTNGQAGEGQEAPAEEEESAQATVYPLTVTDGTGTELTFEQAPEKIVTLAPSETEILYAIGAGDRVVGVDEFSNYPEEALDKPKIGDMTTNIEAVAALNPDLVVASSGMNGQAIEQLRKLDLKVYATDPKTYDEVIAKIEQIGEIVDAQEQAGEVAAHMREVKEQVAEAVKDAPRPKVYLEFSPGWSVGKGEFLDELLTIAGGVNVAGDQPGWFEITPESVVQQNPEIIIYPDLNVEPNPILEGIESRPGWDAIDAVKHDRLYEVPQDPLVRVGPRLADGLLELAKAIHPDLFS</sequence>
<name>A0ABQ4N3F2_9BACL</name>
<evidence type="ECO:0000256" key="3">
    <source>
        <dbReference type="SAM" id="MobiDB-lite"/>
    </source>
</evidence>
<dbReference type="PANTHER" id="PTHR30535:SF34">
    <property type="entry name" value="MOLYBDATE-BINDING PROTEIN MOLA"/>
    <property type="match status" value="1"/>
</dbReference>
<dbReference type="Proteomes" id="UP000680304">
    <property type="component" value="Unassembled WGS sequence"/>
</dbReference>
<dbReference type="InterPro" id="IPR050902">
    <property type="entry name" value="ABC_Transporter_SBP"/>
</dbReference>
<evidence type="ECO:0000259" key="4">
    <source>
        <dbReference type="PROSITE" id="PS50983"/>
    </source>
</evidence>
<keyword evidence="6" id="KW-1185">Reference proteome</keyword>
<accession>A0ABQ4N3F2</accession>
<comment type="similarity">
    <text evidence="1">Belongs to the bacterial solute-binding protein 8 family.</text>
</comment>
<dbReference type="Pfam" id="PF01497">
    <property type="entry name" value="Peripla_BP_2"/>
    <property type="match status" value="1"/>
</dbReference>
<dbReference type="InterPro" id="IPR054828">
    <property type="entry name" value="Vit_B12_bind_prot"/>
</dbReference>
<evidence type="ECO:0000313" key="6">
    <source>
        <dbReference type="Proteomes" id="UP000680304"/>
    </source>
</evidence>
<comment type="caution">
    <text evidence="5">The sequence shown here is derived from an EMBL/GenBank/DDBJ whole genome shotgun (WGS) entry which is preliminary data.</text>
</comment>
<feature type="region of interest" description="Disordered" evidence="3">
    <location>
        <begin position="1"/>
        <end position="55"/>
    </location>
</feature>
<dbReference type="Gene3D" id="3.40.50.1980">
    <property type="entry name" value="Nitrogenase molybdenum iron protein domain"/>
    <property type="match status" value="2"/>
</dbReference>
<dbReference type="EMBL" id="BOVJ01000033">
    <property type="protein sequence ID" value="GIQ62491.1"/>
    <property type="molecule type" value="Genomic_DNA"/>
</dbReference>
<keyword evidence="5" id="KW-0449">Lipoprotein</keyword>
<keyword evidence="2" id="KW-0732">Signal</keyword>
<evidence type="ECO:0000256" key="2">
    <source>
        <dbReference type="ARBA" id="ARBA00022729"/>
    </source>
</evidence>
<evidence type="ECO:0000256" key="1">
    <source>
        <dbReference type="ARBA" id="ARBA00008814"/>
    </source>
</evidence>
<dbReference type="SUPFAM" id="SSF53807">
    <property type="entry name" value="Helical backbone' metal receptor"/>
    <property type="match status" value="1"/>
</dbReference>
<feature type="domain" description="Fe/B12 periplasmic-binding" evidence="4">
    <location>
        <begin position="73"/>
        <end position="320"/>
    </location>
</feature>
<dbReference type="CDD" id="cd01143">
    <property type="entry name" value="YvrC"/>
    <property type="match status" value="1"/>
</dbReference>
<dbReference type="InterPro" id="IPR002491">
    <property type="entry name" value="ABC_transptr_periplasmic_BD"/>
</dbReference>
<protein>
    <submittedName>
        <fullName evidence="5">ABC transporter substrate-binding lipoprotein YvrC</fullName>
    </submittedName>
</protein>